<organism evidence="4 5">
    <name type="scientific">Botrytis paeoniae</name>
    <dbReference type="NCBI Taxonomy" id="278948"/>
    <lineage>
        <taxon>Eukaryota</taxon>
        <taxon>Fungi</taxon>
        <taxon>Dikarya</taxon>
        <taxon>Ascomycota</taxon>
        <taxon>Pezizomycotina</taxon>
        <taxon>Leotiomycetes</taxon>
        <taxon>Helotiales</taxon>
        <taxon>Sclerotiniaceae</taxon>
        <taxon>Botrytis</taxon>
    </lineage>
</organism>
<reference evidence="4 5" key="1">
    <citation type="submission" date="2017-12" db="EMBL/GenBank/DDBJ databases">
        <title>Comparative genomics of Botrytis spp.</title>
        <authorList>
            <person name="Valero-Jimenez C.A."/>
            <person name="Tapia P."/>
            <person name="Veloso J."/>
            <person name="Silva-Moreno E."/>
            <person name="Staats M."/>
            <person name="Valdes J.H."/>
            <person name="Van Kan J.A.L."/>
        </authorList>
    </citation>
    <scope>NUCLEOTIDE SEQUENCE [LARGE SCALE GENOMIC DNA]</scope>
    <source>
        <strain evidence="4 5">Bp0003</strain>
    </source>
</reference>
<dbReference type="Pfam" id="PF02171">
    <property type="entry name" value="Piwi"/>
    <property type="match status" value="1"/>
</dbReference>
<dbReference type="SMART" id="SM00950">
    <property type="entry name" value="Piwi"/>
    <property type="match status" value="1"/>
</dbReference>
<keyword evidence="5" id="KW-1185">Reference proteome</keyword>
<comment type="caution">
    <text evidence="4">The sequence shown here is derived from an EMBL/GenBank/DDBJ whole genome shotgun (WGS) entry which is preliminary data.</text>
</comment>
<dbReference type="Proteomes" id="UP000297910">
    <property type="component" value="Unassembled WGS sequence"/>
</dbReference>
<dbReference type="InterPro" id="IPR003165">
    <property type="entry name" value="Piwi"/>
</dbReference>
<evidence type="ECO:0008006" key="6">
    <source>
        <dbReference type="Google" id="ProtNLM"/>
    </source>
</evidence>
<evidence type="ECO:0000313" key="5">
    <source>
        <dbReference type="Proteomes" id="UP000297910"/>
    </source>
</evidence>
<dbReference type="Gene3D" id="3.30.420.10">
    <property type="entry name" value="Ribonuclease H-like superfamily/Ribonuclease H"/>
    <property type="match status" value="1"/>
</dbReference>
<name>A0A4Z1FIV5_9HELO</name>
<dbReference type="PROSITE" id="PS50822">
    <property type="entry name" value="PIWI"/>
    <property type="match status" value="1"/>
</dbReference>
<dbReference type="PROSITE" id="PS50821">
    <property type="entry name" value="PAZ"/>
    <property type="match status" value="1"/>
</dbReference>
<evidence type="ECO:0000259" key="2">
    <source>
        <dbReference type="PROSITE" id="PS50821"/>
    </source>
</evidence>
<evidence type="ECO:0000259" key="3">
    <source>
        <dbReference type="PROSITE" id="PS50822"/>
    </source>
</evidence>
<dbReference type="InterPro" id="IPR014811">
    <property type="entry name" value="ArgoL1"/>
</dbReference>
<evidence type="ECO:0000256" key="1">
    <source>
        <dbReference type="SAM" id="MobiDB-lite"/>
    </source>
</evidence>
<dbReference type="Pfam" id="PF02170">
    <property type="entry name" value="PAZ"/>
    <property type="match status" value="1"/>
</dbReference>
<dbReference type="InterPro" id="IPR036085">
    <property type="entry name" value="PAZ_dom_sf"/>
</dbReference>
<dbReference type="Gene3D" id="3.40.50.2300">
    <property type="match status" value="1"/>
</dbReference>
<dbReference type="SUPFAM" id="SSF53098">
    <property type="entry name" value="Ribonuclease H-like"/>
    <property type="match status" value="1"/>
</dbReference>
<dbReference type="GO" id="GO:0003723">
    <property type="term" value="F:RNA binding"/>
    <property type="evidence" value="ECO:0007669"/>
    <property type="project" value="InterPro"/>
</dbReference>
<dbReference type="SMART" id="SM01163">
    <property type="entry name" value="DUF1785"/>
    <property type="match status" value="1"/>
</dbReference>
<dbReference type="InterPro" id="IPR003100">
    <property type="entry name" value="PAZ_dom"/>
</dbReference>
<accession>A0A4Z1FIV5</accession>
<dbReference type="PANTHER" id="PTHR22891">
    <property type="entry name" value="EUKARYOTIC TRANSLATION INITIATION FACTOR 2C"/>
    <property type="match status" value="1"/>
</dbReference>
<dbReference type="SUPFAM" id="SSF101690">
    <property type="entry name" value="PAZ domain"/>
    <property type="match status" value="1"/>
</dbReference>
<feature type="compositionally biased region" description="Low complexity" evidence="1">
    <location>
        <begin position="110"/>
        <end position="120"/>
    </location>
</feature>
<protein>
    <recommendedName>
        <fullName evidence="6">Piwi domain-containing protein</fullName>
    </recommendedName>
</protein>
<evidence type="ECO:0000313" key="4">
    <source>
        <dbReference type="EMBL" id="TGO21637.1"/>
    </source>
</evidence>
<feature type="region of interest" description="Disordered" evidence="1">
    <location>
        <begin position="110"/>
        <end position="136"/>
    </location>
</feature>
<dbReference type="Pfam" id="PF16486">
    <property type="entry name" value="ArgoN"/>
    <property type="match status" value="1"/>
</dbReference>
<proteinExistence type="predicted"/>
<dbReference type="EMBL" id="PQXI01000207">
    <property type="protein sequence ID" value="TGO21637.1"/>
    <property type="molecule type" value="Genomic_DNA"/>
</dbReference>
<dbReference type="Pfam" id="PF08699">
    <property type="entry name" value="ArgoL1"/>
    <property type="match status" value="1"/>
</dbReference>
<dbReference type="InterPro" id="IPR032474">
    <property type="entry name" value="Argonaute_N"/>
</dbReference>
<dbReference type="InterPro" id="IPR012337">
    <property type="entry name" value="RNaseH-like_sf"/>
</dbReference>
<gene>
    <name evidence="4" type="ORF">BPAE_0208g00070</name>
</gene>
<dbReference type="AlphaFoldDB" id="A0A4Z1FIV5"/>
<feature type="domain" description="PAZ" evidence="2">
    <location>
        <begin position="396"/>
        <end position="497"/>
    </location>
</feature>
<dbReference type="Gene3D" id="2.170.260.10">
    <property type="entry name" value="paz domain"/>
    <property type="match status" value="1"/>
</dbReference>
<dbReference type="CDD" id="cd02846">
    <property type="entry name" value="PAZ_argonaute_like"/>
    <property type="match status" value="1"/>
</dbReference>
<feature type="domain" description="Piwi" evidence="3">
    <location>
        <begin position="681"/>
        <end position="1033"/>
    </location>
</feature>
<dbReference type="InterPro" id="IPR036397">
    <property type="entry name" value="RNaseH_sf"/>
</dbReference>
<sequence>MARLFDCSKCCKKEAHDYPVLACDKPYPLYSQQMCDNCFELTESPHESRNCTESVGKSCKSCGHAACPKNKCPELGGKKISEIGQDIADRFTPNARDAWLRQYGPQSNAVSSAASQASANTAGLSKPLPEPVADNRTMEEKLQSLYDEESRRIPKAESQTWDSSTKINANFYKVGLNSETQILKYSVCLGRIVSRGKPKGFVPTRPETKRYLITRLLEENKDLFESISWATDYNSFIVSNEPLGKHDLSKIGYSLPTPHTRSGPDDNPINMNSSLTFLGLVNVKALIDHVESKNTPLDHPEEGLKFLNIISWKKVNSPQFEGGRVGKKFYPHSFVADDERWMSQNRREDALSARCFIDKVPLYQIHRGFFSSMRPAKGSVLLNINVTTSAFFSPINLTKWIESNPKAWGDFGRLLKGVRVVFDIHEKNRQKVFNIKSIAPRSVSETKFMKDGTEMSVHAYMNATYPETVFDKNARCINVGSKAKPTWFPADHLKIVEWQIVKKSLPEPYVAAMIDATKTPQQSKVSIKETRLAELGFLENGPFYKTFGITPDTNFVEIEAGTLEAPTLLLSETDKVPARDSSWEMKFKQCRKPGTGNTTLYVLWLRYDHIQEYEQKDMEIITDTLVRSLNEFGLKQISKRVFYQALVPDEAQEPEKYRQACANTFKSALRPVIEGTKIVPLIMVVLPNRSRKLYPETKRWADCDIGIPTVCVVEENLSGAGDRARCGNISLKFNLKLGGINQEVSNRCGIKARTMIVGADVTHPGDEEGCPSIAAVVATNDDSRFQYLGSARLQEGKQEYISDLRGMMKERLLAWAERVLRNIKPGLGGIYPQILPDHILFYRDGVSESQFGMVRHHEKQQIFDGCSDAYMELKPNLKETLRDAFPKVAKREKWKPKLTLIVAIKRHHARFYPLTLVKGDPNLVAGTIIDAVVVTPNHFSFYLQSHCSPLDTARSTQYVVIYDDLDYKTTPKDIMNIVSFLLISRPTPLDALTDCTQTNKLCYTGARAFKALSICTPARYADMLCDRVRCYLKPILEGYHDKNSTDDMDGTQRAAVYGENTLVWKPNASQKLPDGWKNPWHPSISNVMFYL</sequence>